<dbReference type="AlphaFoldDB" id="A0A1L6ZP34"/>
<organism evidence="1 2">
    <name type="scientific">Bacillus safensis</name>
    <dbReference type="NCBI Taxonomy" id="561879"/>
    <lineage>
        <taxon>Bacteria</taxon>
        <taxon>Bacillati</taxon>
        <taxon>Bacillota</taxon>
        <taxon>Bacilli</taxon>
        <taxon>Bacillales</taxon>
        <taxon>Bacillaceae</taxon>
        <taxon>Bacillus</taxon>
    </lineage>
</organism>
<dbReference type="EMBL" id="CP015607">
    <property type="protein sequence ID" value="APT48276.1"/>
    <property type="molecule type" value="Genomic_DNA"/>
</dbReference>
<evidence type="ECO:0000313" key="2">
    <source>
        <dbReference type="Proteomes" id="UP000185426"/>
    </source>
</evidence>
<proteinExistence type="predicted"/>
<evidence type="ECO:0000313" key="1">
    <source>
        <dbReference type="EMBL" id="APT48276.1"/>
    </source>
</evidence>
<dbReference type="Proteomes" id="UP000185426">
    <property type="component" value="Chromosome"/>
</dbReference>
<sequence length="257" mass="29613">MAKENGLEVEASYERYIKYDEDGKQTSSGVITSKSQKNSLEKKAANIVYLAYTFLGGKVNKVLHGVEVTKVVGTPPATLEVQQTLCQSGYYNKQFTCPHVIKKTFLGLQIKKGAEVHQFIKVDKTKFWKYSGWGIATWAGKPPSIKTLKWDEGLYLTNKKGMFFPNYTDKQSGLNLQAPPNAFIKKVPKEKRVKWGNKERTTYRNWYEKKYGGKTWVKFEIHHQLPREYGGGNMTKNLIPVEKSFHRQEINPWWASY</sequence>
<reference evidence="1 2" key="1">
    <citation type="submission" date="2016-05" db="EMBL/GenBank/DDBJ databases">
        <title>Complete Genome and Methylome Analysis of Psychrotrophic Bacterial Isolates from Antarctic Lake Untersee.</title>
        <authorList>
            <person name="Fomenkov A."/>
            <person name="Akimov V.N."/>
            <person name="Vasilyeva L.V."/>
            <person name="Andersen D."/>
            <person name="Vincze T."/>
            <person name="Roberts R.J."/>
        </authorList>
    </citation>
    <scope>NUCLEOTIDE SEQUENCE [LARGE SCALE GENOMIC DNA]</scope>
    <source>
        <strain evidence="1 2">U14-5</strain>
    </source>
</reference>
<name>A0A1L6ZP34_BACIA</name>
<gene>
    <name evidence="1" type="ORF">BSA145_16790</name>
</gene>
<protein>
    <submittedName>
        <fullName evidence="1">Uncharacterized protein</fullName>
    </submittedName>
</protein>
<accession>A0A1L6ZP34</accession>